<dbReference type="InterPro" id="IPR043519">
    <property type="entry name" value="NT_sf"/>
</dbReference>
<dbReference type="PANTHER" id="PTHR10682:SF10">
    <property type="entry name" value="POLYNUCLEOTIDE ADENYLYLTRANSFERASE"/>
    <property type="match status" value="1"/>
</dbReference>
<evidence type="ECO:0000256" key="9">
    <source>
        <dbReference type="ARBA" id="ARBA00022741"/>
    </source>
</evidence>
<comment type="cofactor">
    <cofactor evidence="2">
        <name>Mg(2+)</name>
        <dbReference type="ChEBI" id="CHEBI:18420"/>
    </cofactor>
</comment>
<dbReference type="InterPro" id="IPR007010">
    <property type="entry name" value="PolA_pol_RNA-bd_dom"/>
</dbReference>
<dbReference type="GO" id="GO:0006397">
    <property type="term" value="P:mRNA processing"/>
    <property type="evidence" value="ECO:0007669"/>
    <property type="project" value="UniProtKB-KW"/>
</dbReference>
<feature type="region of interest" description="Disordered" evidence="14">
    <location>
        <begin position="839"/>
        <end position="905"/>
    </location>
</feature>
<comment type="cofactor">
    <cofactor evidence="1">
        <name>Mn(2+)</name>
        <dbReference type="ChEBI" id="CHEBI:29035"/>
    </cofactor>
</comment>
<comment type="subcellular location">
    <subcellularLocation>
        <location evidence="3">Nucleus</location>
    </subcellularLocation>
</comment>
<dbReference type="PROSITE" id="PS50238">
    <property type="entry name" value="RHOGAP"/>
    <property type="match status" value="2"/>
</dbReference>
<evidence type="ECO:0000256" key="7">
    <source>
        <dbReference type="ARBA" id="ARBA00022679"/>
    </source>
</evidence>
<dbReference type="GO" id="GO:0005524">
    <property type="term" value="F:ATP binding"/>
    <property type="evidence" value="ECO:0007669"/>
    <property type="project" value="UniProtKB-KW"/>
</dbReference>
<dbReference type="CDD" id="cd00159">
    <property type="entry name" value="RhoGAP"/>
    <property type="match status" value="2"/>
</dbReference>
<evidence type="ECO:0000256" key="5">
    <source>
        <dbReference type="ARBA" id="ARBA00012388"/>
    </source>
</evidence>
<dbReference type="Pfam" id="PF04928">
    <property type="entry name" value="PAP_central"/>
    <property type="match status" value="1"/>
</dbReference>
<keyword evidence="10" id="KW-0067">ATP-binding</keyword>
<evidence type="ECO:0000256" key="4">
    <source>
        <dbReference type="ARBA" id="ARBA00010912"/>
    </source>
</evidence>
<evidence type="ECO:0000256" key="10">
    <source>
        <dbReference type="ARBA" id="ARBA00022840"/>
    </source>
</evidence>
<dbReference type="FunFam" id="1.10.1410.10:FF:000001">
    <property type="entry name" value="Putative poly(A) polymerase gamma"/>
    <property type="match status" value="1"/>
</dbReference>
<dbReference type="InterPro" id="IPR011068">
    <property type="entry name" value="NuclTrfase_I-like_C"/>
</dbReference>
<dbReference type="GO" id="GO:0007165">
    <property type="term" value="P:signal transduction"/>
    <property type="evidence" value="ECO:0007669"/>
    <property type="project" value="InterPro"/>
</dbReference>
<evidence type="ECO:0000256" key="1">
    <source>
        <dbReference type="ARBA" id="ARBA00001936"/>
    </source>
</evidence>
<proteinExistence type="inferred from homology"/>
<evidence type="ECO:0000256" key="6">
    <source>
        <dbReference type="ARBA" id="ARBA00022664"/>
    </source>
</evidence>
<gene>
    <name evidence="16" type="ORF">DdX_04793</name>
</gene>
<dbReference type="Pfam" id="PF04926">
    <property type="entry name" value="PAP_RNA-bind"/>
    <property type="match status" value="1"/>
</dbReference>
<keyword evidence="12" id="KW-0539">Nucleus</keyword>
<dbReference type="Gene3D" id="1.10.1410.10">
    <property type="match status" value="1"/>
</dbReference>
<dbReference type="Pfam" id="PF20750">
    <property type="entry name" value="PAP_NTPase"/>
    <property type="match status" value="1"/>
</dbReference>
<keyword evidence="9" id="KW-0547">Nucleotide-binding</keyword>
<dbReference type="Gene3D" id="3.30.460.10">
    <property type="entry name" value="Beta Polymerase, domain 2"/>
    <property type="match status" value="1"/>
</dbReference>
<dbReference type="SUPFAM" id="SSF81631">
    <property type="entry name" value="PAP/OAS1 substrate-binding domain"/>
    <property type="match status" value="1"/>
</dbReference>
<keyword evidence="17" id="KW-1185">Reference proteome</keyword>
<keyword evidence="8" id="KW-0479">Metal-binding</keyword>
<dbReference type="GO" id="GO:0046872">
    <property type="term" value="F:metal ion binding"/>
    <property type="evidence" value="ECO:0007669"/>
    <property type="project" value="UniProtKB-KW"/>
</dbReference>
<organism evidence="16 17">
    <name type="scientific">Ditylenchus destructor</name>
    <dbReference type="NCBI Taxonomy" id="166010"/>
    <lineage>
        <taxon>Eukaryota</taxon>
        <taxon>Metazoa</taxon>
        <taxon>Ecdysozoa</taxon>
        <taxon>Nematoda</taxon>
        <taxon>Chromadorea</taxon>
        <taxon>Rhabditida</taxon>
        <taxon>Tylenchina</taxon>
        <taxon>Tylenchomorpha</taxon>
        <taxon>Sphaerularioidea</taxon>
        <taxon>Anguinidae</taxon>
        <taxon>Anguininae</taxon>
        <taxon>Ditylenchus</taxon>
    </lineage>
</organism>
<keyword evidence="11" id="KW-0460">Magnesium</keyword>
<dbReference type="SUPFAM" id="SSF48350">
    <property type="entry name" value="GTPase activation domain, GAP"/>
    <property type="match status" value="2"/>
</dbReference>
<accession>A0AAD4N862</accession>
<dbReference type="GO" id="GO:0005634">
    <property type="term" value="C:nucleus"/>
    <property type="evidence" value="ECO:0007669"/>
    <property type="project" value="UniProtKB-SubCell"/>
</dbReference>
<reference evidence="16" key="1">
    <citation type="submission" date="2022-01" db="EMBL/GenBank/DDBJ databases">
        <title>Genome Sequence Resource for Two Populations of Ditylenchus destructor, the Migratory Endoparasitic Phytonematode.</title>
        <authorList>
            <person name="Zhang H."/>
            <person name="Lin R."/>
            <person name="Xie B."/>
        </authorList>
    </citation>
    <scope>NUCLEOTIDE SEQUENCE</scope>
    <source>
        <strain evidence="16">BazhouSP</strain>
    </source>
</reference>
<keyword evidence="6" id="KW-0507">mRNA processing</keyword>
<dbReference type="Proteomes" id="UP001201812">
    <property type="component" value="Unassembled WGS sequence"/>
</dbReference>
<comment type="catalytic activity">
    <reaction evidence="13">
        <text>RNA(n) + ATP = RNA(n)-3'-adenine ribonucleotide + diphosphate</text>
        <dbReference type="Rhea" id="RHEA:11332"/>
        <dbReference type="Rhea" id="RHEA-COMP:14527"/>
        <dbReference type="Rhea" id="RHEA-COMP:17347"/>
        <dbReference type="ChEBI" id="CHEBI:30616"/>
        <dbReference type="ChEBI" id="CHEBI:33019"/>
        <dbReference type="ChEBI" id="CHEBI:140395"/>
        <dbReference type="ChEBI" id="CHEBI:173115"/>
        <dbReference type="EC" id="2.7.7.19"/>
    </reaction>
</comment>
<dbReference type="SUPFAM" id="SSF55003">
    <property type="entry name" value="PAP/Archaeal CCA-adding enzyme, C-terminal domain"/>
    <property type="match status" value="1"/>
</dbReference>
<dbReference type="Pfam" id="PF00620">
    <property type="entry name" value="RhoGAP"/>
    <property type="match status" value="2"/>
</dbReference>
<feature type="domain" description="Rho-GAP" evidence="15">
    <location>
        <begin position="934"/>
        <end position="1144"/>
    </location>
</feature>
<evidence type="ECO:0000256" key="13">
    <source>
        <dbReference type="ARBA" id="ARBA00048830"/>
    </source>
</evidence>
<dbReference type="InterPro" id="IPR000198">
    <property type="entry name" value="RhoGAP_dom"/>
</dbReference>
<dbReference type="SUPFAM" id="SSF81301">
    <property type="entry name" value="Nucleotidyltransferase"/>
    <property type="match status" value="1"/>
</dbReference>
<dbReference type="InterPro" id="IPR008936">
    <property type="entry name" value="Rho_GTPase_activation_prot"/>
</dbReference>
<evidence type="ECO:0000256" key="11">
    <source>
        <dbReference type="ARBA" id="ARBA00022842"/>
    </source>
</evidence>
<dbReference type="InterPro" id="IPR048840">
    <property type="entry name" value="PolA_pol_NTPase"/>
</dbReference>
<dbReference type="GO" id="GO:1990817">
    <property type="term" value="F:poly(A) RNA polymerase activity"/>
    <property type="evidence" value="ECO:0007669"/>
    <property type="project" value="UniProtKB-EC"/>
</dbReference>
<comment type="caution">
    <text evidence="16">The sequence shown here is derived from an EMBL/GenBank/DDBJ whole genome shotgun (WGS) entry which is preliminary data.</text>
</comment>
<evidence type="ECO:0000256" key="3">
    <source>
        <dbReference type="ARBA" id="ARBA00004123"/>
    </source>
</evidence>
<dbReference type="GO" id="GO:0031123">
    <property type="term" value="P:RNA 3'-end processing"/>
    <property type="evidence" value="ECO:0007669"/>
    <property type="project" value="InterPro"/>
</dbReference>
<evidence type="ECO:0000256" key="12">
    <source>
        <dbReference type="ARBA" id="ARBA00023242"/>
    </source>
</evidence>
<dbReference type="Gene3D" id="1.10.555.10">
    <property type="entry name" value="Rho GTPase activation protein"/>
    <property type="match status" value="2"/>
</dbReference>
<dbReference type="SMART" id="SM00324">
    <property type="entry name" value="RhoGAP"/>
    <property type="match status" value="2"/>
</dbReference>
<dbReference type="GO" id="GO:0003723">
    <property type="term" value="F:RNA binding"/>
    <property type="evidence" value="ECO:0007669"/>
    <property type="project" value="InterPro"/>
</dbReference>
<protein>
    <recommendedName>
        <fullName evidence="5">polynucleotide adenylyltransferase</fullName>
        <ecNumber evidence="5">2.7.7.19</ecNumber>
    </recommendedName>
</protein>
<evidence type="ECO:0000256" key="8">
    <source>
        <dbReference type="ARBA" id="ARBA00022723"/>
    </source>
</evidence>
<evidence type="ECO:0000313" key="17">
    <source>
        <dbReference type="Proteomes" id="UP001201812"/>
    </source>
</evidence>
<dbReference type="Gene3D" id="3.30.70.590">
    <property type="entry name" value="Poly(A) polymerase predicted RNA binding domain"/>
    <property type="match status" value="1"/>
</dbReference>
<evidence type="ECO:0000256" key="2">
    <source>
        <dbReference type="ARBA" id="ARBA00001946"/>
    </source>
</evidence>
<dbReference type="PANTHER" id="PTHR10682">
    <property type="entry name" value="POLY A POLYMERASE"/>
    <property type="match status" value="1"/>
</dbReference>
<keyword evidence="7" id="KW-0808">Transferase</keyword>
<name>A0AAD4N862_9BILA</name>
<dbReference type="EC" id="2.7.7.19" evidence="5"/>
<evidence type="ECO:0000313" key="16">
    <source>
        <dbReference type="EMBL" id="KAI1720557.1"/>
    </source>
</evidence>
<dbReference type="InterPro" id="IPR007012">
    <property type="entry name" value="PolA_pol_cen_dom"/>
</dbReference>
<evidence type="ECO:0000259" key="15">
    <source>
        <dbReference type="PROSITE" id="PS50238"/>
    </source>
</evidence>
<sequence>MTFISFSFLIEAFEWLEERDFLKVEGIFRKQGNANRITNIWDLFCCLYRIPDECNVHDVCSLLKRFFREIRTPLFTENQTKMLNFAETFGETGKCKSLLKGAIFAVVERLPIAHIATISFLMKQLKRISEHAEDHHMSIDNLAMVFAPSLFRGEAFHAASFPSNNKKKADRNYSRNDVMNSIRSRNDLQIFLVKFLIQSSSLIGVPELKTSRQPNRLSAGSSNEENVDLANRSKNRDKITDIPDDIMFNIDEGKKDAREKLNIDMRGFKVPKLPVIDETKEDIRTAIETCLPDVLLTSNDLCSDVLNVETPKESSVAESENEHCSPIKSDFTESASIVRRIRNSITAKVHNFFCFFSLIEYLGFATAKHVFVYQQQTKPSVLSNEQPWFRSESYSLCVAPRHIDRTDFFDSFYQMLKEDPNVTDLHAVEDAFVPVIKLHYSGIELDILFARLALKEVSDDQQLIDDNLLRNLDEKSIRSLNDHGIYSNVLGFLGGISWAILVARTCQLYPNAAPAILLEKFFLVFSTWEWPHPVFLKDADATPRADMPFFYELIWDPRTRVTDRFHLMPIITPAFPEQNSTFNVTKSTRQVITNEFEEGLQTMIEIINGAAPWTKLFDPVNFFSRYKHFIVLLCVTESDEDHLIFCGLVESKIRHLVSGLERNPCVNLCHVNAKQYKPQQPLSQDISYENPVATVWFVGLDLNKQLKKNIDLTSEIQQFIDQVNTTAVNSKGYKKTMVVRPSYARRQDLTRWLPKEELLKGRTFKARTPSKTAIGSPIASIPTSAVNGQSTIADAQSTPGLEVSTQATHQAATAQLPLEHVDQINMSHTIEEIQDKIEHEQAEKEASPDPQAEAVSTDDQTKVPISPPGAEAQSPDIKKTDSLEKTLTPESRKRPYDSTNINGPAADWGGKQRSLIVSGMFCKNSSELTIHHTKSLEQLPNKNGVPIFLIEAFEWLEERDFLKVEGIFRKQGNANRITNIWDLFCCLYRIPDECNVHDVCSLLKRFFREIRTPLFTENQTKMLNFAETFGETGKCKSLLKGAIFAVVERLPIAHIATISFLMKQLKRISEHAEDHHMSIDNLAMVFAPSLFRGEAFHAASFPSNNKKKADRNYSRNDVMNSIRSRNDLQIFLVKFLIQSSSLIGVPELKTSRQPNRLSAGSSNEENVDLANRSKNRDKITDIPDDIMFNIDEGKKDAREKLNIDMRGFKVPKLPVIDETKEDIRTAIETCLPDVLLTSNDLCSDVLNVETPKESSVAESENEHCSPIKSDFTESASIVRRIRNSITAKVHNFFCFFSLIEYLGFATAKHVFVYQQQTKPSVLSNEQPWFRSESCITVWSISLSQNKRQQNSEMTI</sequence>
<evidence type="ECO:0000256" key="14">
    <source>
        <dbReference type="SAM" id="MobiDB-lite"/>
    </source>
</evidence>
<dbReference type="EMBL" id="JAKKPZ010000005">
    <property type="protein sequence ID" value="KAI1720557.1"/>
    <property type="molecule type" value="Genomic_DNA"/>
</dbReference>
<comment type="similarity">
    <text evidence="4">Belongs to the poly(A) polymerase family.</text>
</comment>
<feature type="domain" description="Rho-GAP" evidence="15">
    <location>
        <begin position="1"/>
        <end position="204"/>
    </location>
</feature>